<dbReference type="STRING" id="655863.F0XP02"/>
<dbReference type="Pfam" id="PF00975">
    <property type="entry name" value="Thioesterase"/>
    <property type="match status" value="1"/>
</dbReference>
<dbReference type="HOGENOM" id="CLU_066049_0_0_1"/>
<evidence type="ECO:0000313" key="3">
    <source>
        <dbReference type="EMBL" id="EFX00411.1"/>
    </source>
</evidence>
<feature type="domain" description="Thioesterase" evidence="2">
    <location>
        <begin position="26"/>
        <end position="127"/>
    </location>
</feature>
<accession>F0XP02</accession>
<dbReference type="EMBL" id="GL629801">
    <property type="protein sequence ID" value="EFX00411.1"/>
    <property type="molecule type" value="Genomic_DNA"/>
</dbReference>
<sequence length="290" mass="31737">MFAENPSVIQDGRKNPRHPGTTASVPLVLVHDGGGTTYSYYLLDELGRVMMGIANPRFEAGPPWVGGLHEMAALYADLLVSSVRCGPVILGGWSLGGMLALEMAYVLSEKYPAIHVVGLVMIDSVCPMAPSGGWGEAESRLVERRIEWPVTTKAATRAAVQRCFDEAHKMAREWEPPPTWAFVASQPSQGREADGSCDEVANTPAATRPPPVVLLRSLSPVPVPEGGLLFVDLYRHERHLGWDNYRQDLFCRVIDIPGNHYTVFSMDHLGTVSDMIKLACQTIEDLSSLK</sequence>
<evidence type="ECO:0000313" key="4">
    <source>
        <dbReference type="Proteomes" id="UP000007796"/>
    </source>
</evidence>
<dbReference type="InParanoid" id="F0XP02"/>
<feature type="region of interest" description="Disordered" evidence="1">
    <location>
        <begin position="1"/>
        <end position="20"/>
    </location>
</feature>
<organism evidence="4">
    <name type="scientific">Grosmannia clavigera (strain kw1407 / UAMH 11150)</name>
    <name type="common">Blue stain fungus</name>
    <name type="synonym">Graphiocladiella clavigera</name>
    <dbReference type="NCBI Taxonomy" id="655863"/>
    <lineage>
        <taxon>Eukaryota</taxon>
        <taxon>Fungi</taxon>
        <taxon>Dikarya</taxon>
        <taxon>Ascomycota</taxon>
        <taxon>Pezizomycotina</taxon>
        <taxon>Sordariomycetes</taxon>
        <taxon>Sordariomycetidae</taxon>
        <taxon>Ophiostomatales</taxon>
        <taxon>Ophiostomataceae</taxon>
        <taxon>Leptographium</taxon>
    </lineage>
</organism>
<dbReference type="InterPro" id="IPR001031">
    <property type="entry name" value="Thioesterase"/>
</dbReference>
<protein>
    <submittedName>
        <fullName evidence="3">Thioesterase</fullName>
    </submittedName>
</protein>
<dbReference type="eggNOG" id="ENOG502S3GI">
    <property type="taxonomic scope" value="Eukaryota"/>
</dbReference>
<dbReference type="RefSeq" id="XP_014169893.1">
    <property type="nucleotide sequence ID" value="XM_014314418.1"/>
</dbReference>
<name>F0XP02_GROCL</name>
<dbReference type="GeneID" id="25980955"/>
<evidence type="ECO:0000259" key="2">
    <source>
        <dbReference type="Pfam" id="PF00975"/>
    </source>
</evidence>
<dbReference type="InterPro" id="IPR029058">
    <property type="entry name" value="AB_hydrolase_fold"/>
</dbReference>
<evidence type="ECO:0000256" key="1">
    <source>
        <dbReference type="SAM" id="MobiDB-lite"/>
    </source>
</evidence>
<reference evidence="3 4" key="1">
    <citation type="journal article" date="2011" name="Proc. Natl. Acad. Sci. U.S.A.">
        <title>Genome and transcriptome analyses of the mountain pine beetle-fungal symbiont Grosmannia clavigera, a lodgepole pine pathogen.</title>
        <authorList>
            <person name="DiGuistini S."/>
            <person name="Wang Y."/>
            <person name="Liao N.Y."/>
            <person name="Taylor G."/>
            <person name="Tanguay P."/>
            <person name="Feau N."/>
            <person name="Henrissat B."/>
            <person name="Chan S.K."/>
            <person name="Hesse-Orce U."/>
            <person name="Alamouti S.M."/>
            <person name="Tsui C.K.M."/>
            <person name="Docking R.T."/>
            <person name="Levasseur A."/>
            <person name="Haridas S."/>
            <person name="Robertson G."/>
            <person name="Birol I."/>
            <person name="Holt R.A."/>
            <person name="Marra M.A."/>
            <person name="Hamelin R.C."/>
            <person name="Hirst M."/>
            <person name="Jones S.J.M."/>
            <person name="Bohlmann J."/>
            <person name="Breuil C."/>
        </authorList>
    </citation>
    <scope>NUCLEOTIDE SEQUENCE [LARGE SCALE GENOMIC DNA]</scope>
    <source>
        <strain evidence="4">kw1407 / UAMH 11150</strain>
    </source>
</reference>
<dbReference type="SUPFAM" id="SSF53474">
    <property type="entry name" value="alpha/beta-Hydrolases"/>
    <property type="match status" value="1"/>
</dbReference>
<dbReference type="Proteomes" id="UP000007796">
    <property type="component" value="Unassembled WGS sequence"/>
</dbReference>
<gene>
    <name evidence="3" type="ORF">CMQ_7413</name>
</gene>
<keyword evidence="4" id="KW-1185">Reference proteome</keyword>
<dbReference type="OrthoDB" id="10253869at2759"/>
<proteinExistence type="predicted"/>
<dbReference type="AlphaFoldDB" id="F0XP02"/>
<dbReference type="Gene3D" id="3.40.50.1820">
    <property type="entry name" value="alpha/beta hydrolase"/>
    <property type="match status" value="1"/>
</dbReference>